<dbReference type="InterPro" id="IPR013940">
    <property type="entry name" value="Spo22/ZIP4/TEX11"/>
</dbReference>
<reference evidence="2" key="1">
    <citation type="submission" date="2020-07" db="EMBL/GenBank/DDBJ databases">
        <authorList>
            <person name="Nieuwenhuis M."/>
            <person name="Van De Peppel L.J.J."/>
        </authorList>
    </citation>
    <scope>NUCLEOTIDE SEQUENCE</scope>
    <source>
        <strain evidence="2">AP01</strain>
        <tissue evidence="2">Mycelium</tissue>
    </source>
</reference>
<reference evidence="2" key="2">
    <citation type="submission" date="2021-10" db="EMBL/GenBank/DDBJ databases">
        <title>Phylogenomics reveals ancestral predisposition of the termite-cultivated fungus Termitomyces towards a domesticated lifestyle.</title>
        <authorList>
            <person name="Auxier B."/>
            <person name="Grum-Grzhimaylo A."/>
            <person name="Cardenas M.E."/>
            <person name="Lodge J.D."/>
            <person name="Laessoe T."/>
            <person name="Pedersen O."/>
            <person name="Smith M.E."/>
            <person name="Kuyper T.W."/>
            <person name="Franco-Molano E.A."/>
            <person name="Baroni T.J."/>
            <person name="Aanen D.K."/>
        </authorList>
    </citation>
    <scope>NUCLEOTIDE SEQUENCE</scope>
    <source>
        <strain evidence="2">AP01</strain>
        <tissue evidence="2">Mycelium</tissue>
    </source>
</reference>
<gene>
    <name evidence="2" type="ORF">DXG03_001630</name>
</gene>
<dbReference type="Proteomes" id="UP000775547">
    <property type="component" value="Unassembled WGS sequence"/>
</dbReference>
<name>A0A9P7G2W4_9AGAR</name>
<evidence type="ECO:0008006" key="4">
    <source>
        <dbReference type="Google" id="ProtNLM"/>
    </source>
</evidence>
<protein>
    <recommendedName>
        <fullName evidence="4">Tetratricopeptide repeat protein</fullName>
    </recommendedName>
</protein>
<dbReference type="AlphaFoldDB" id="A0A9P7G2W4"/>
<proteinExistence type="predicted"/>
<comment type="caution">
    <text evidence="2">The sequence shown here is derived from an EMBL/GenBank/DDBJ whole genome shotgun (WGS) entry which is preliminary data.</text>
</comment>
<dbReference type="EMBL" id="JABCKV010000138">
    <property type="protein sequence ID" value="KAG5643052.1"/>
    <property type="molecule type" value="Genomic_DNA"/>
</dbReference>
<keyword evidence="3" id="KW-1185">Reference proteome</keyword>
<sequence>MLEEPDGTKPSDAVIWLQKAFALADPLEDSVARGVAELKISILQTLARAYFVAGSYDRAEATLEELIPSIDASPDHASSGYRELRWLRLATLKRRKAGDTALLDAFKSIINHMECSETNITE</sequence>
<evidence type="ECO:0000313" key="2">
    <source>
        <dbReference type="EMBL" id="KAG5643052.1"/>
    </source>
</evidence>
<dbReference type="GO" id="GO:0051321">
    <property type="term" value="P:meiotic cell cycle"/>
    <property type="evidence" value="ECO:0007669"/>
    <property type="project" value="UniProtKB-KW"/>
</dbReference>
<accession>A0A9P7G2W4</accession>
<dbReference type="OrthoDB" id="65716at2759"/>
<evidence type="ECO:0000256" key="1">
    <source>
        <dbReference type="ARBA" id="ARBA00023254"/>
    </source>
</evidence>
<organism evidence="2 3">
    <name type="scientific">Asterophora parasitica</name>
    <dbReference type="NCBI Taxonomy" id="117018"/>
    <lineage>
        <taxon>Eukaryota</taxon>
        <taxon>Fungi</taxon>
        <taxon>Dikarya</taxon>
        <taxon>Basidiomycota</taxon>
        <taxon>Agaricomycotina</taxon>
        <taxon>Agaricomycetes</taxon>
        <taxon>Agaricomycetidae</taxon>
        <taxon>Agaricales</taxon>
        <taxon>Tricholomatineae</taxon>
        <taxon>Lyophyllaceae</taxon>
        <taxon>Asterophora</taxon>
    </lineage>
</organism>
<evidence type="ECO:0000313" key="3">
    <source>
        <dbReference type="Proteomes" id="UP000775547"/>
    </source>
</evidence>
<dbReference type="Pfam" id="PF08631">
    <property type="entry name" value="SPO22"/>
    <property type="match status" value="1"/>
</dbReference>
<keyword evidence="1" id="KW-0469">Meiosis</keyword>